<dbReference type="PANTHER" id="PTHR16214">
    <property type="entry name" value="TRANSMEMBRANE PROTEIN 260"/>
    <property type="match status" value="1"/>
</dbReference>
<reference evidence="2 3" key="1">
    <citation type="submission" date="2018-03" db="EMBL/GenBank/DDBJ databases">
        <authorList>
            <person name="Fogelqvist J."/>
        </authorList>
    </citation>
    <scope>NUCLEOTIDE SEQUENCE [LARGE SCALE GENOMIC DNA]</scope>
</reference>
<feature type="transmembrane region" description="Helical" evidence="1">
    <location>
        <begin position="128"/>
        <end position="146"/>
    </location>
</feature>
<organism evidence="2 3">
    <name type="scientific">Plasmodiophora brassicae</name>
    <name type="common">Clubroot disease agent</name>
    <dbReference type="NCBI Taxonomy" id="37360"/>
    <lineage>
        <taxon>Eukaryota</taxon>
        <taxon>Sar</taxon>
        <taxon>Rhizaria</taxon>
        <taxon>Endomyxa</taxon>
        <taxon>Phytomyxea</taxon>
        <taxon>Plasmodiophorida</taxon>
        <taxon>Plasmodiophoridae</taxon>
        <taxon>Plasmodiophora</taxon>
    </lineage>
</organism>
<dbReference type="Pfam" id="PF11028">
    <property type="entry name" value="TMEM260-like"/>
    <property type="match status" value="1"/>
</dbReference>
<dbReference type="InterPro" id="IPR052724">
    <property type="entry name" value="GT117_domain-containing"/>
</dbReference>
<feature type="transmembrane region" description="Helical" evidence="1">
    <location>
        <begin position="324"/>
        <end position="344"/>
    </location>
</feature>
<protein>
    <recommendedName>
        <fullName evidence="4">DUF2723 domain-containing protein</fullName>
    </recommendedName>
</protein>
<keyword evidence="1" id="KW-0472">Membrane</keyword>
<dbReference type="PANTHER" id="PTHR16214:SF3">
    <property type="entry name" value="TRANSMEMBRANE PROTEIN 260"/>
    <property type="match status" value="1"/>
</dbReference>
<feature type="transmembrane region" description="Helical" evidence="1">
    <location>
        <begin position="356"/>
        <end position="373"/>
    </location>
</feature>
<dbReference type="Proteomes" id="UP000290189">
    <property type="component" value="Unassembled WGS sequence"/>
</dbReference>
<keyword evidence="1" id="KW-1133">Transmembrane helix</keyword>
<accession>A0A3P3YAW9</accession>
<evidence type="ECO:0000256" key="1">
    <source>
        <dbReference type="SAM" id="Phobius"/>
    </source>
</evidence>
<proteinExistence type="predicted"/>
<evidence type="ECO:0000313" key="3">
    <source>
        <dbReference type="Proteomes" id="UP000290189"/>
    </source>
</evidence>
<dbReference type="InterPro" id="IPR021280">
    <property type="entry name" value="TMEM260-like"/>
</dbReference>
<feature type="transmembrane region" description="Helical" evidence="1">
    <location>
        <begin position="152"/>
        <end position="169"/>
    </location>
</feature>
<evidence type="ECO:0000313" key="2">
    <source>
        <dbReference type="EMBL" id="SPQ97316.1"/>
    </source>
</evidence>
<feature type="transmembrane region" description="Helical" evidence="1">
    <location>
        <begin position="380"/>
        <end position="398"/>
    </location>
</feature>
<feature type="transmembrane region" description="Helical" evidence="1">
    <location>
        <begin position="20"/>
        <end position="39"/>
    </location>
</feature>
<evidence type="ECO:0008006" key="4">
    <source>
        <dbReference type="Google" id="ProtNLM"/>
    </source>
</evidence>
<geneLocation type="mitochondrion" evidence="2"/>
<keyword evidence="2" id="KW-0496">Mitochondrion</keyword>
<feature type="transmembrane region" description="Helical" evidence="1">
    <location>
        <begin position="195"/>
        <end position="213"/>
    </location>
</feature>
<sequence>MAAAREDGVNKAARYAVGRWVGAASCVGVFGAMLAVYLATMRAGMSGGDAMEFARCACSKSVPHPPGYPLWTWMLRSLLRSRLLSWMRPVHQFNVLAAVVSALACALLHQVVAKALPSNTPRGVRYSAAWLSAVGFGLSPTVWLYANQPEVFALNNAFCALLLYLTLWVSECPTSSRLAVAAFASGLALSNHHAAVLYIAPVAVLILTAHAALYKGSVLVRSAVAFAAGFVPFYVWLGFVSGERNIHSWGDLTTPGGLLRHILRLDYGGSFQLAANELASPSEGLLSRLLFYCRETVFREMTPLVAPLAIVGTVLTRSNVTTRILVICFAFYILFFHTFANLPVQSPLTAGVVARFWMQPNMILFVLAGIGFARAVPRKLAPAAIVAVAALGAARWSALDFHNDTVLDDFGRALLERLPRHTMVLLHGDLFFNLASYLHTCEWVRPDVRLISMGLMTWRWFLRGNASKNYPGVSFPGERFHAVAGGFTIEQFLDANLKRMPIVMCGPIPQWQNQDYSGAARFHMFPFGACSRIFYADDLPNNMVEAFQRSVEQFPVLQPMDRRRHRPGSWELEAYETVHQSRLALFDQMGPELGKGDPDLVNLASRLADSILGESFFDVNATDMWHAAILYGVQSVDRRPVEAKMYNTVVRLLQRWPDFTDQSASAIAVDKYNPWRRQPIQYLE</sequence>
<name>A0A3P3YAW9_PLABS</name>
<dbReference type="AlphaFoldDB" id="A0A3P3YAW9"/>
<dbReference type="EMBL" id="OVEO01000007">
    <property type="protein sequence ID" value="SPQ97316.1"/>
    <property type="molecule type" value="Genomic_DNA"/>
</dbReference>
<keyword evidence="1" id="KW-0812">Transmembrane</keyword>
<gene>
    <name evidence="2" type="ORF">PLBR_LOCUS4531</name>
</gene>
<feature type="transmembrane region" description="Helical" evidence="1">
    <location>
        <begin position="93"/>
        <end position="116"/>
    </location>
</feature>
<feature type="transmembrane region" description="Helical" evidence="1">
    <location>
        <begin position="219"/>
        <end position="239"/>
    </location>
</feature>